<keyword evidence="9" id="KW-1185">Reference proteome</keyword>
<feature type="transmembrane region" description="Helical" evidence="7">
    <location>
        <begin position="226"/>
        <end position="254"/>
    </location>
</feature>
<dbReference type="PATRIC" id="fig|1280954.3.peg.2180"/>
<keyword evidence="6 7" id="KW-0472">Membrane</keyword>
<feature type="transmembrane region" description="Helical" evidence="7">
    <location>
        <begin position="360"/>
        <end position="384"/>
    </location>
</feature>
<evidence type="ECO:0000256" key="1">
    <source>
        <dbReference type="ARBA" id="ARBA00004651"/>
    </source>
</evidence>
<evidence type="ECO:0000256" key="4">
    <source>
        <dbReference type="ARBA" id="ARBA00022692"/>
    </source>
</evidence>
<keyword evidence="2" id="KW-0813">Transport</keyword>
<comment type="caution">
    <text evidence="8">The sequence shown here is derived from an EMBL/GenBank/DDBJ whole genome shotgun (WGS) entry which is preliminary data.</text>
</comment>
<keyword evidence="5 7" id="KW-1133">Transmembrane helix</keyword>
<gene>
    <name evidence="8" type="ORF">HPO_10762</name>
</gene>
<dbReference type="PANTHER" id="PTHR42865">
    <property type="entry name" value="PROTON/GLUTAMATE-ASPARTATE SYMPORTER"/>
    <property type="match status" value="1"/>
</dbReference>
<evidence type="ECO:0000313" key="8">
    <source>
        <dbReference type="EMBL" id="KCZ98380.1"/>
    </source>
</evidence>
<dbReference type="GO" id="GO:0015293">
    <property type="term" value="F:symporter activity"/>
    <property type="evidence" value="ECO:0007669"/>
    <property type="project" value="UniProtKB-KW"/>
</dbReference>
<evidence type="ECO:0000256" key="6">
    <source>
        <dbReference type="ARBA" id="ARBA00023136"/>
    </source>
</evidence>
<feature type="transmembrane region" description="Helical" evidence="7">
    <location>
        <begin position="82"/>
        <end position="108"/>
    </location>
</feature>
<dbReference type="STRING" id="1280954.HPO_10762"/>
<reference evidence="8 9" key="1">
    <citation type="journal article" date="2014" name="Antonie Van Leeuwenhoek">
        <title>Hyphomonas beringensis sp. nov. and Hyphomonas chukchiensis sp. nov., isolated from surface seawater of the Bering Sea and Chukchi Sea.</title>
        <authorList>
            <person name="Li C."/>
            <person name="Lai Q."/>
            <person name="Li G."/>
            <person name="Dong C."/>
            <person name="Wang J."/>
            <person name="Liao Y."/>
            <person name="Shao Z."/>
        </authorList>
    </citation>
    <scope>NUCLEOTIDE SEQUENCE [LARGE SCALE GENOMIC DNA]</scope>
    <source>
        <strain evidence="8 9">PS728</strain>
    </source>
</reference>
<keyword evidence="3" id="KW-1003">Cell membrane</keyword>
<feature type="transmembrane region" description="Helical" evidence="7">
    <location>
        <begin position="191"/>
        <end position="214"/>
    </location>
</feature>
<dbReference type="GO" id="GO:0005886">
    <property type="term" value="C:plasma membrane"/>
    <property type="evidence" value="ECO:0007669"/>
    <property type="project" value="UniProtKB-SubCell"/>
</dbReference>
<evidence type="ECO:0000256" key="2">
    <source>
        <dbReference type="ARBA" id="ARBA00022448"/>
    </source>
</evidence>
<dbReference type="Proteomes" id="UP000027100">
    <property type="component" value="Unassembled WGS sequence"/>
</dbReference>
<comment type="subcellular location">
    <subcellularLocation>
        <location evidence="1">Cell membrane</location>
        <topology evidence="1">Multi-pass membrane protein</topology>
    </subcellularLocation>
</comment>
<feature type="transmembrane region" description="Helical" evidence="7">
    <location>
        <begin position="148"/>
        <end position="170"/>
    </location>
</feature>
<dbReference type="Gene3D" id="1.10.3860.10">
    <property type="entry name" value="Sodium:dicarboxylate symporter"/>
    <property type="match status" value="1"/>
</dbReference>
<sequence>MSFLKSLSAQVLAALLLGLVGGALVAGTGDVPEWLPEAAQAVGSVWLGCLQMTVIPLVFSLLVVGVAAVSDAMTAGRLAMRAILWFSLLLAGATVLTFIGVEAALAAFPVDEASASALIAGATGGEVAAPQTINFAAWLTSLIPSNPLAAAASNAILPLVIFALFFAFAVTRLPEEQRVLLVKFFDAVADAMIVIVKWVLLAAPIGVFALALTLGLRGGLGATGALFHYVVLVSAGCIAVVLICYPLAALFGGVGPLRFARAVSEAQVVAFSTQSSIGTLPVMVETARRNLGVPEHVAGLVLPLSVAVFRLTSPVANLAVVLFICHVSGITPSPGQMIAAGLVAFAVSISSVGLPGQVSFFVSIAPICFAMGAPIELLPLLLAVEVIPDIFRTVGNVTADLAVTTILNKNDKGVRTIASETA</sequence>
<protein>
    <submittedName>
        <fullName evidence="8">Sodium:dicarboxylate symporter</fullName>
    </submittedName>
</protein>
<dbReference type="AlphaFoldDB" id="A0A062VG11"/>
<evidence type="ECO:0000313" key="9">
    <source>
        <dbReference type="Proteomes" id="UP000027100"/>
    </source>
</evidence>
<dbReference type="InterPro" id="IPR001991">
    <property type="entry name" value="Na-dicarboxylate_symporter"/>
</dbReference>
<organism evidence="8 9">
    <name type="scientific">Hyphomonas polymorpha PS728</name>
    <dbReference type="NCBI Taxonomy" id="1280954"/>
    <lineage>
        <taxon>Bacteria</taxon>
        <taxon>Pseudomonadati</taxon>
        <taxon>Pseudomonadota</taxon>
        <taxon>Alphaproteobacteria</taxon>
        <taxon>Hyphomonadales</taxon>
        <taxon>Hyphomonadaceae</taxon>
        <taxon>Hyphomonas</taxon>
    </lineage>
</organism>
<evidence type="ECO:0000256" key="3">
    <source>
        <dbReference type="ARBA" id="ARBA00022475"/>
    </source>
</evidence>
<dbReference type="SUPFAM" id="SSF118215">
    <property type="entry name" value="Proton glutamate symport protein"/>
    <property type="match status" value="1"/>
</dbReference>
<dbReference type="RefSeq" id="WP_035598290.1">
    <property type="nucleotide sequence ID" value="NZ_ARYM01000011.1"/>
</dbReference>
<accession>A0A062VG11</accession>
<evidence type="ECO:0000256" key="7">
    <source>
        <dbReference type="SAM" id="Phobius"/>
    </source>
</evidence>
<proteinExistence type="predicted"/>
<dbReference type="PANTHER" id="PTHR42865:SF7">
    <property type="entry name" value="PROTON_GLUTAMATE-ASPARTATE SYMPORTER"/>
    <property type="match status" value="1"/>
</dbReference>
<dbReference type="Pfam" id="PF00375">
    <property type="entry name" value="SDF"/>
    <property type="match status" value="1"/>
</dbReference>
<dbReference type="OrthoDB" id="9766690at2"/>
<evidence type="ECO:0000256" key="5">
    <source>
        <dbReference type="ARBA" id="ARBA00022989"/>
    </source>
</evidence>
<dbReference type="EMBL" id="ARYM01000011">
    <property type="protein sequence ID" value="KCZ98380.1"/>
    <property type="molecule type" value="Genomic_DNA"/>
</dbReference>
<dbReference type="InterPro" id="IPR036458">
    <property type="entry name" value="Na:dicarbo_symporter_sf"/>
</dbReference>
<name>A0A062VG11_9PROT</name>
<keyword evidence="4 7" id="KW-0812">Transmembrane</keyword>
<dbReference type="PRINTS" id="PR00173">
    <property type="entry name" value="EDTRNSPORT"/>
</dbReference>
<dbReference type="eggNOG" id="COG1301">
    <property type="taxonomic scope" value="Bacteria"/>
</dbReference>
<feature type="transmembrane region" description="Helical" evidence="7">
    <location>
        <begin position="43"/>
        <end position="70"/>
    </location>
</feature>